<dbReference type="PANTHER" id="PTHR34154:SF14">
    <property type="entry name" value="ASL1-LIKE GLYCOSYL HYDROLASE CATALYTIC DOMAIN-CONTAINING PROTEIN"/>
    <property type="match status" value="1"/>
</dbReference>
<dbReference type="RefSeq" id="XP_062791026.1">
    <property type="nucleotide sequence ID" value="XM_062934975.1"/>
</dbReference>
<feature type="domain" description="Asl1-like glycosyl hydrolase catalytic" evidence="3">
    <location>
        <begin position="189"/>
        <end position="410"/>
    </location>
</feature>
<dbReference type="InterPro" id="IPR053183">
    <property type="entry name" value="ASL1"/>
</dbReference>
<keyword evidence="2" id="KW-0732">Signal</keyword>
<keyword evidence="5" id="KW-1185">Reference proteome</keyword>
<sequence>MITTPLLTLFLILPSLALGGHNDRMDVRHIRQRNHARAAAVQESESHMLRREFNEAVEHKMARKLSNAEFAKRKVDGGQCRPRNATSPTTLTRSISASATASSSVTSTVISSASITVTSDAASSTSTQDQVTTESSTSTSTSTQDQATSTSSAESTAATGQTLYSSGGSSGHTPNGNKAGVSAGDSLAWLSGKLGWWYDWSATPSGSCGNAVAVPMIWGGGTADGDDAARLAAFKALSYAPEYIIGFEEPDCAAGSGSAGLDVNTAISIWNEYVVPKGEAGSILVGPSMCKQAAESGWLGPFMAGVTRKPDIMNIHVNKNSAAGINADIDHYYNTYGLPIWVTEFACVDDSTGFVPCTDQSEIDSFIHTAVDIFESDSRIAGYAYSNGYGLGDVWPMVSNGQLTASGQTYLSALSKYH</sequence>
<dbReference type="InterPro" id="IPR017853">
    <property type="entry name" value="GH"/>
</dbReference>
<evidence type="ECO:0000259" key="3">
    <source>
        <dbReference type="Pfam" id="PF11790"/>
    </source>
</evidence>
<dbReference type="Proteomes" id="UP001329825">
    <property type="component" value="Chromosome 4"/>
</dbReference>
<feature type="compositionally biased region" description="Low complexity" evidence="1">
    <location>
        <begin position="116"/>
        <end position="159"/>
    </location>
</feature>
<dbReference type="InterPro" id="IPR024655">
    <property type="entry name" value="Asl1_glyco_hydro_catalytic"/>
</dbReference>
<name>A0ABZ1CXC8_9TREE</name>
<evidence type="ECO:0000256" key="1">
    <source>
        <dbReference type="SAM" id="MobiDB-lite"/>
    </source>
</evidence>
<evidence type="ECO:0000313" key="4">
    <source>
        <dbReference type="EMBL" id="WRT66286.1"/>
    </source>
</evidence>
<feature type="compositionally biased region" description="Low complexity" evidence="1">
    <location>
        <begin position="89"/>
        <end position="98"/>
    </location>
</feature>
<dbReference type="PANTHER" id="PTHR34154">
    <property type="entry name" value="ALKALI-SENSITIVE LINKAGE PROTEIN 1"/>
    <property type="match status" value="1"/>
</dbReference>
<evidence type="ECO:0000256" key="2">
    <source>
        <dbReference type="SAM" id="SignalP"/>
    </source>
</evidence>
<dbReference type="GeneID" id="87955370"/>
<dbReference type="SUPFAM" id="SSF51445">
    <property type="entry name" value="(Trans)glycosidases"/>
    <property type="match status" value="1"/>
</dbReference>
<dbReference type="Pfam" id="PF11790">
    <property type="entry name" value="Glyco_hydro_cc"/>
    <property type="match status" value="1"/>
</dbReference>
<feature type="region of interest" description="Disordered" evidence="1">
    <location>
        <begin position="72"/>
        <end position="98"/>
    </location>
</feature>
<accession>A0ABZ1CXC8</accession>
<dbReference type="EMBL" id="CP141884">
    <property type="protein sequence ID" value="WRT66286.1"/>
    <property type="molecule type" value="Genomic_DNA"/>
</dbReference>
<feature type="compositionally biased region" description="Polar residues" evidence="1">
    <location>
        <begin position="160"/>
        <end position="176"/>
    </location>
</feature>
<evidence type="ECO:0000313" key="5">
    <source>
        <dbReference type="Proteomes" id="UP001329825"/>
    </source>
</evidence>
<protein>
    <recommendedName>
        <fullName evidence="3">Asl1-like glycosyl hydrolase catalytic domain-containing protein</fullName>
    </recommendedName>
</protein>
<feature type="chain" id="PRO_5046488516" description="Asl1-like glycosyl hydrolase catalytic domain-containing protein" evidence="2">
    <location>
        <begin position="20"/>
        <end position="418"/>
    </location>
</feature>
<organism evidence="4 5">
    <name type="scientific">Kwoniella shivajii</name>
    <dbReference type="NCBI Taxonomy" id="564305"/>
    <lineage>
        <taxon>Eukaryota</taxon>
        <taxon>Fungi</taxon>
        <taxon>Dikarya</taxon>
        <taxon>Basidiomycota</taxon>
        <taxon>Agaricomycotina</taxon>
        <taxon>Tremellomycetes</taxon>
        <taxon>Tremellales</taxon>
        <taxon>Cryptococcaceae</taxon>
        <taxon>Kwoniella</taxon>
    </lineage>
</organism>
<gene>
    <name evidence="4" type="ORF">IL334_003239</name>
</gene>
<feature type="region of interest" description="Disordered" evidence="1">
    <location>
        <begin position="116"/>
        <end position="178"/>
    </location>
</feature>
<reference evidence="4 5" key="1">
    <citation type="submission" date="2024-01" db="EMBL/GenBank/DDBJ databases">
        <title>Comparative genomics of Cryptococcus and Kwoniella reveals pathogenesis evolution and contrasting modes of karyotype evolution via chromosome fusion or intercentromeric recombination.</title>
        <authorList>
            <person name="Coelho M.A."/>
            <person name="David-Palma M."/>
            <person name="Shea T."/>
            <person name="Bowers K."/>
            <person name="McGinley-Smith S."/>
            <person name="Mohammad A.W."/>
            <person name="Gnirke A."/>
            <person name="Yurkov A.M."/>
            <person name="Nowrousian M."/>
            <person name="Sun S."/>
            <person name="Cuomo C.A."/>
            <person name="Heitman J."/>
        </authorList>
    </citation>
    <scope>NUCLEOTIDE SEQUENCE [LARGE SCALE GENOMIC DNA]</scope>
    <source>
        <strain evidence="4">CBS 11374</strain>
    </source>
</reference>
<feature type="signal peptide" evidence="2">
    <location>
        <begin position="1"/>
        <end position="19"/>
    </location>
</feature>
<proteinExistence type="predicted"/>